<feature type="compositionally biased region" description="Polar residues" evidence="9">
    <location>
        <begin position="224"/>
        <end position="235"/>
    </location>
</feature>
<dbReference type="GO" id="GO:0006886">
    <property type="term" value="P:intracellular protein transport"/>
    <property type="evidence" value="ECO:0007669"/>
    <property type="project" value="InterPro"/>
</dbReference>
<feature type="region of interest" description="Disordered" evidence="9">
    <location>
        <begin position="652"/>
        <end position="739"/>
    </location>
</feature>
<dbReference type="PROSITE" id="PS50916">
    <property type="entry name" value="RABBD"/>
    <property type="match status" value="1"/>
</dbReference>
<evidence type="ECO:0000259" key="12">
    <source>
        <dbReference type="PROSITE" id="PS50178"/>
    </source>
</evidence>
<dbReference type="Pfam" id="PF00168">
    <property type="entry name" value="C2"/>
    <property type="match status" value="2"/>
</dbReference>
<feature type="coiled-coil region" evidence="8">
    <location>
        <begin position="29"/>
        <end position="56"/>
    </location>
</feature>
<organism evidence="14 15">
    <name type="scientific">Tetragonisca angustula</name>
    <dbReference type="NCBI Taxonomy" id="166442"/>
    <lineage>
        <taxon>Eukaryota</taxon>
        <taxon>Metazoa</taxon>
        <taxon>Ecdysozoa</taxon>
        <taxon>Arthropoda</taxon>
        <taxon>Hexapoda</taxon>
        <taxon>Insecta</taxon>
        <taxon>Pterygota</taxon>
        <taxon>Neoptera</taxon>
        <taxon>Endopterygota</taxon>
        <taxon>Hymenoptera</taxon>
        <taxon>Apocrita</taxon>
        <taxon>Aculeata</taxon>
        <taxon>Apoidea</taxon>
        <taxon>Anthophila</taxon>
        <taxon>Apidae</taxon>
        <taxon>Tetragonisca</taxon>
    </lineage>
</organism>
<keyword evidence="1" id="KW-0479">Metal-binding</keyword>
<dbReference type="PROSITE" id="PS50178">
    <property type="entry name" value="ZF_FYVE"/>
    <property type="match status" value="1"/>
</dbReference>
<dbReference type="FunFam" id="2.60.40.150:FF:000003">
    <property type="entry name" value="Regulating synaptic membrane exocytosis protein 2"/>
    <property type="match status" value="1"/>
</dbReference>
<evidence type="ECO:0000259" key="13">
    <source>
        <dbReference type="PROSITE" id="PS50916"/>
    </source>
</evidence>
<feature type="compositionally biased region" description="Low complexity" evidence="9">
    <location>
        <begin position="686"/>
        <end position="698"/>
    </location>
</feature>
<feature type="compositionally biased region" description="Polar residues" evidence="9">
    <location>
        <begin position="968"/>
        <end position="977"/>
    </location>
</feature>
<feature type="compositionally biased region" description="Polar residues" evidence="9">
    <location>
        <begin position="802"/>
        <end position="812"/>
    </location>
</feature>
<feature type="region of interest" description="Disordered" evidence="9">
    <location>
        <begin position="884"/>
        <end position="1103"/>
    </location>
</feature>
<evidence type="ECO:0000256" key="1">
    <source>
        <dbReference type="ARBA" id="ARBA00022723"/>
    </source>
</evidence>
<dbReference type="InterPro" id="IPR001478">
    <property type="entry name" value="PDZ"/>
</dbReference>
<feature type="compositionally biased region" description="Basic and acidic residues" evidence="9">
    <location>
        <begin position="702"/>
        <end position="718"/>
    </location>
</feature>
<dbReference type="GO" id="GO:0042391">
    <property type="term" value="P:regulation of membrane potential"/>
    <property type="evidence" value="ECO:0007669"/>
    <property type="project" value="TreeGrafter"/>
</dbReference>
<feature type="domain" description="FYVE-type" evidence="12">
    <location>
        <begin position="68"/>
        <end position="118"/>
    </location>
</feature>
<feature type="region of interest" description="Disordered" evidence="9">
    <location>
        <begin position="412"/>
        <end position="431"/>
    </location>
</feature>
<dbReference type="Gene3D" id="2.30.42.10">
    <property type="match status" value="1"/>
</dbReference>
<dbReference type="SMART" id="SM00228">
    <property type="entry name" value="PDZ"/>
    <property type="match status" value="1"/>
</dbReference>
<dbReference type="SUPFAM" id="SSF57903">
    <property type="entry name" value="FYVE/PHD zinc finger"/>
    <property type="match status" value="1"/>
</dbReference>
<feature type="compositionally biased region" description="Low complexity" evidence="9">
    <location>
        <begin position="417"/>
        <end position="429"/>
    </location>
</feature>
<dbReference type="Proteomes" id="UP001432146">
    <property type="component" value="Unassembled WGS sequence"/>
</dbReference>
<evidence type="ECO:0000256" key="7">
    <source>
        <dbReference type="PROSITE-ProRule" id="PRU00091"/>
    </source>
</evidence>
<sequence>MAAVPDMSHLTPEERSTIEEVIIRQKQEEEKENEIMRRKQDEVKILEERIRACSEKHKKAGVELHATCHICLKTKFADGVGHICNYCSIRCCARCGGKVTLRSNKVIWVCILCRKKQELLSKTGQWITKGGLSAGDNAMLRRMQEMQVGGPPGLVDQTQDKRPKLERAHSAAEKENLPLLLRGGSLLRRQYSQQEQDQNTDLAMTYGQPTVEAGPPRSAVHPPQQHSVHQTQSAHPQQPVGGQGGLQPQRSFSSSEEERSTPECASDEPDESEKGDKPPSMVVTSRSSREKPGDRMNRQFLAHPLSWQTSRDGQKIIGHMVLRKQPGSGSSSSILGLKVVGGKLLEDGSMGAVIEKVKKGSTADIEGQLRPGDEVIKWNGRSLQGRSFREVYDVIAESRQEPQVELVVSRNLSSTSGPATMPAGPTAAAPMPPRKIAAQIQWRQKHPETISGPQQPHHKELYDARREKPSVLVTSPGSPDLHAQGRARHLRHATSGNANVGGNLQVKLSFDPAALRLIVTLICAAGLTPRSNGQPRNPYAKIFLLPDKSEKSKRRTKTLANTNDPKWNQTFIYDGIRWSELRKRALEITVWDYGKYDTNDFLGETVLELATARLDEEPEWHPLTGHGEHRHIGYYQEPDDTVITPVDCHLSPPSTTSRLSDSDTSECDITDCDVSREQRRTADGASISSIGSSSSHYSSPPPERELCVDGEHRSRRDMSPQGRKRALMIRDQPASISGYQTYRKDDIHRGMMSHRSHSAAPMDSPSLRYRGRSQSPTGHRSLSPPEHRSMPYSHGYVPPRFSSRSATATPTGSPKKRQLPLIPAALKERAAQDLEERARFIRHRNRQVHTTYRSTGIGGWERHYSGLSDSDLLSIDHDPLSLPHSHAYRMPRPRRGHLSPDKDVLGDLGDSDMESIASVTSSAFSTQSERPRGSRGLIEYNSQSGSYEKPSRSQPGDNEHDDHKRGQFTRSLSNTDAPQDEKVDGSLSDTAIGLNVEDSSRRGRKSSPGSKSGSGSSSGGGSAVQYQSGLGKKSNSTSQLSATGRKRRLGFGKKDKSSFTVHRSEEVLPEDTASGRSGRQPSSASSDGEGSGDGDSWSPSLRMTGETGQLRDFIEDLGPGQVVGRQALGARCLGEIQLSLTQKKGYLEVEVIRAKDLKPKQGTKAIPASYVKVYLVNGKKCIAKAKTMAARKTLDPFYQQSLAFRENCRGCILQVTVWGDYGRLEGKKVFMGIAQIVLDELNLNEMVFGWYKLFGNISL</sequence>
<dbReference type="InterPro" id="IPR011011">
    <property type="entry name" value="Znf_FYVE_PHD"/>
</dbReference>
<feature type="compositionally biased region" description="Low complexity" evidence="9">
    <location>
        <begin position="236"/>
        <end position="254"/>
    </location>
</feature>
<evidence type="ECO:0000256" key="4">
    <source>
        <dbReference type="ARBA" id="ARBA00022833"/>
    </source>
</evidence>
<name>A0AAW1AA29_9HYME</name>
<keyword evidence="3 7" id="KW-0863">Zinc-finger</keyword>
<feature type="compositionally biased region" description="Basic and acidic residues" evidence="9">
    <location>
        <begin position="158"/>
        <end position="176"/>
    </location>
</feature>
<evidence type="ECO:0000256" key="5">
    <source>
        <dbReference type="ARBA" id="ARBA00023018"/>
    </source>
</evidence>
<dbReference type="InterPro" id="IPR036034">
    <property type="entry name" value="PDZ_sf"/>
</dbReference>
<dbReference type="Gene3D" id="3.30.40.10">
    <property type="entry name" value="Zinc/RING finger domain, C3HC4 (zinc finger)"/>
    <property type="match status" value="1"/>
</dbReference>
<dbReference type="FunFam" id="2.60.40.150:FF:000188">
    <property type="entry name" value="Uncharacterized protein, isoform D"/>
    <property type="match status" value="1"/>
</dbReference>
<evidence type="ECO:0000256" key="9">
    <source>
        <dbReference type="SAM" id="MobiDB-lite"/>
    </source>
</evidence>
<reference evidence="14 15" key="1">
    <citation type="submission" date="2024-05" db="EMBL/GenBank/DDBJ databases">
        <title>The nuclear and mitochondrial genome assemblies of Tetragonisca angustula (Apidae: Meliponini), a tiny yet remarkable pollinator in the Neotropics.</title>
        <authorList>
            <person name="Ferrari R."/>
            <person name="Ricardo P.C."/>
            <person name="Dias F.C."/>
            <person name="Araujo N.S."/>
            <person name="Soares D.O."/>
            <person name="Zhou Q.-S."/>
            <person name="Zhu C.-D."/>
            <person name="Coutinho L."/>
            <person name="Airas M.C."/>
            <person name="Batista T.M."/>
        </authorList>
    </citation>
    <scope>NUCLEOTIDE SEQUENCE [LARGE SCALE GENOMIC DNA]</scope>
    <source>
        <strain evidence="14">ASF017062</strain>
        <tissue evidence="14">Abdomen</tissue>
    </source>
</reference>
<dbReference type="CDD" id="cd04031">
    <property type="entry name" value="C2A_RIM1alpha"/>
    <property type="match status" value="1"/>
</dbReference>
<feature type="compositionally biased region" description="Polar residues" evidence="9">
    <location>
        <begin position="940"/>
        <end position="956"/>
    </location>
</feature>
<dbReference type="FunFam" id="2.30.42.10:FF:000003">
    <property type="entry name" value="Regulating synaptic membrane exocytosis protein 1, putative"/>
    <property type="match status" value="1"/>
</dbReference>
<dbReference type="CDD" id="cd06714">
    <property type="entry name" value="PDZ_RIM-like"/>
    <property type="match status" value="1"/>
</dbReference>
<dbReference type="GO" id="GO:0031267">
    <property type="term" value="F:small GTPase binding"/>
    <property type="evidence" value="ECO:0007669"/>
    <property type="project" value="InterPro"/>
</dbReference>
<feature type="compositionally biased region" description="Basic and acidic residues" evidence="9">
    <location>
        <begin position="1052"/>
        <end position="1066"/>
    </location>
</feature>
<dbReference type="SUPFAM" id="SSF50156">
    <property type="entry name" value="PDZ domain-like"/>
    <property type="match status" value="1"/>
</dbReference>
<dbReference type="PROSITE" id="PS50004">
    <property type="entry name" value="C2"/>
    <property type="match status" value="2"/>
</dbReference>
<dbReference type="PANTHER" id="PTHR12157:SF21">
    <property type="entry name" value="RAB3 INTERACTING MOLECULE, ISOFORM F"/>
    <property type="match status" value="1"/>
</dbReference>
<dbReference type="SUPFAM" id="SSF49562">
    <property type="entry name" value="C2 domain (Calcium/lipid-binding domain, CaLB)"/>
    <property type="match status" value="2"/>
</dbReference>
<evidence type="ECO:0000259" key="10">
    <source>
        <dbReference type="PROSITE" id="PS50004"/>
    </source>
</evidence>
<dbReference type="GO" id="GO:0044325">
    <property type="term" value="F:transmembrane transporter binding"/>
    <property type="evidence" value="ECO:0007669"/>
    <property type="project" value="TreeGrafter"/>
</dbReference>
<feature type="compositionally biased region" description="Basic and acidic residues" evidence="9">
    <location>
        <begin position="673"/>
        <end position="682"/>
    </location>
</feature>
<dbReference type="GO" id="GO:0008270">
    <property type="term" value="F:zinc ion binding"/>
    <property type="evidence" value="ECO:0007669"/>
    <property type="project" value="UniProtKB-KW"/>
</dbReference>
<feature type="domain" description="PDZ" evidence="11">
    <location>
        <begin position="319"/>
        <end position="410"/>
    </location>
</feature>
<comment type="caution">
    <text evidence="14">The sequence shown here is derived from an EMBL/GenBank/DDBJ whole genome shotgun (WGS) entry which is preliminary data.</text>
</comment>
<feature type="region of interest" description="Disordered" evidence="9">
    <location>
        <begin position="148"/>
        <end position="177"/>
    </location>
</feature>
<dbReference type="InterPro" id="IPR039032">
    <property type="entry name" value="Rim-like"/>
</dbReference>
<dbReference type="GO" id="GO:0048788">
    <property type="term" value="C:cytoskeleton of presynaptic active zone"/>
    <property type="evidence" value="ECO:0007669"/>
    <property type="project" value="TreeGrafter"/>
</dbReference>
<keyword evidence="4" id="KW-0862">Zinc</keyword>
<dbReference type="InterPro" id="IPR054386">
    <property type="entry name" value="RIM_Znf"/>
</dbReference>
<feature type="compositionally biased region" description="Basic residues" evidence="9">
    <location>
        <begin position="886"/>
        <end position="897"/>
    </location>
</feature>
<keyword evidence="8" id="KW-0175">Coiled coil</keyword>
<evidence type="ECO:0000256" key="2">
    <source>
        <dbReference type="ARBA" id="ARBA00022737"/>
    </source>
</evidence>
<dbReference type="GO" id="GO:0048791">
    <property type="term" value="P:calcium ion-regulated exocytosis of neurotransmitter"/>
    <property type="evidence" value="ECO:0007669"/>
    <property type="project" value="TreeGrafter"/>
</dbReference>
<feature type="compositionally biased region" description="Polar residues" evidence="9">
    <location>
        <begin position="917"/>
        <end position="928"/>
    </location>
</feature>
<evidence type="ECO:0000256" key="6">
    <source>
        <dbReference type="ARBA" id="ARBA00034103"/>
    </source>
</evidence>
<dbReference type="GO" id="GO:0042734">
    <property type="term" value="C:presynaptic membrane"/>
    <property type="evidence" value="ECO:0007669"/>
    <property type="project" value="TreeGrafter"/>
</dbReference>
<evidence type="ECO:0008006" key="16">
    <source>
        <dbReference type="Google" id="ProtNLM"/>
    </source>
</evidence>
<protein>
    <recommendedName>
        <fullName evidence="16">Regulating synaptic membrane exocytosis protein 2</fullName>
    </recommendedName>
</protein>
<evidence type="ECO:0000313" key="14">
    <source>
        <dbReference type="EMBL" id="KAK9306875.1"/>
    </source>
</evidence>
<dbReference type="FunFam" id="3.30.40.10:FF:000453">
    <property type="entry name" value="Uncharacterized protein, isoform D"/>
    <property type="match status" value="1"/>
</dbReference>
<dbReference type="SMART" id="SM00239">
    <property type="entry name" value="C2"/>
    <property type="match status" value="2"/>
</dbReference>
<dbReference type="PROSITE" id="PS50106">
    <property type="entry name" value="PDZ"/>
    <property type="match status" value="1"/>
</dbReference>
<keyword evidence="15" id="KW-1185">Reference proteome</keyword>
<dbReference type="Gene3D" id="2.60.40.150">
    <property type="entry name" value="C2 domain"/>
    <property type="match status" value="2"/>
</dbReference>
<dbReference type="AlphaFoldDB" id="A0AAW1AA29"/>
<gene>
    <name evidence="14" type="ORF">QLX08_002523</name>
</gene>
<dbReference type="PANTHER" id="PTHR12157">
    <property type="entry name" value="REGULATING SYNAPTIC MEMBRANE EXOCYTOSIS PROTEIN"/>
    <property type="match status" value="1"/>
</dbReference>
<dbReference type="Pfam" id="PF22601">
    <property type="entry name" value="RIM2a_ZnF"/>
    <property type="match status" value="1"/>
</dbReference>
<evidence type="ECO:0000313" key="15">
    <source>
        <dbReference type="Proteomes" id="UP001432146"/>
    </source>
</evidence>
<dbReference type="InterPro" id="IPR035892">
    <property type="entry name" value="C2_domain_sf"/>
</dbReference>
<proteinExistence type="predicted"/>
<keyword evidence="2" id="KW-0677">Repeat</keyword>
<feature type="domain" description="RabBD" evidence="13">
    <location>
        <begin position="4"/>
        <end position="130"/>
    </location>
</feature>
<feature type="region of interest" description="Disordered" evidence="9">
    <location>
        <begin position="207"/>
        <end position="297"/>
    </location>
</feature>
<dbReference type="InterPro" id="IPR013083">
    <property type="entry name" value="Znf_RING/FYVE/PHD"/>
</dbReference>
<feature type="domain" description="C2" evidence="10">
    <location>
        <begin position="1132"/>
        <end position="1251"/>
    </location>
</feature>
<feature type="region of interest" description="Disordered" evidence="9">
    <location>
        <begin position="753"/>
        <end position="817"/>
    </location>
</feature>
<feature type="compositionally biased region" description="Basic and acidic residues" evidence="9">
    <location>
        <begin position="287"/>
        <end position="297"/>
    </location>
</feature>
<dbReference type="InterPro" id="IPR000008">
    <property type="entry name" value="C2_dom"/>
</dbReference>
<evidence type="ECO:0000256" key="8">
    <source>
        <dbReference type="SAM" id="Coils"/>
    </source>
</evidence>
<keyword evidence="5" id="KW-0770">Synapse</keyword>
<dbReference type="GO" id="GO:0048167">
    <property type="term" value="P:regulation of synaptic plasticity"/>
    <property type="evidence" value="ECO:0007669"/>
    <property type="project" value="TreeGrafter"/>
</dbReference>
<dbReference type="InterPro" id="IPR017455">
    <property type="entry name" value="Znf_FYVE-rel"/>
</dbReference>
<feature type="domain" description="C2" evidence="10">
    <location>
        <begin position="500"/>
        <end position="625"/>
    </location>
</feature>
<dbReference type="InterPro" id="IPR010911">
    <property type="entry name" value="Rab_BD"/>
</dbReference>
<feature type="compositionally biased region" description="Low complexity" evidence="9">
    <location>
        <begin position="1082"/>
        <end position="1100"/>
    </location>
</feature>
<feature type="compositionally biased region" description="Low complexity" evidence="9">
    <location>
        <begin position="1006"/>
        <end position="1015"/>
    </location>
</feature>
<dbReference type="EMBL" id="JAWNGG020000035">
    <property type="protein sequence ID" value="KAK9306875.1"/>
    <property type="molecule type" value="Genomic_DNA"/>
</dbReference>
<dbReference type="GO" id="GO:0050806">
    <property type="term" value="P:positive regulation of synaptic transmission"/>
    <property type="evidence" value="ECO:0007669"/>
    <property type="project" value="TreeGrafter"/>
</dbReference>
<accession>A0AAW1AA29</accession>
<evidence type="ECO:0000259" key="11">
    <source>
        <dbReference type="PROSITE" id="PS50106"/>
    </source>
</evidence>
<feature type="compositionally biased region" description="Polar residues" evidence="9">
    <location>
        <begin position="1024"/>
        <end position="1042"/>
    </location>
</feature>
<evidence type="ECO:0000256" key="3">
    <source>
        <dbReference type="ARBA" id="ARBA00022771"/>
    </source>
</evidence>
<dbReference type="Pfam" id="PF00595">
    <property type="entry name" value="PDZ"/>
    <property type="match status" value="1"/>
</dbReference>
<comment type="subcellular location">
    <subcellularLocation>
        <location evidence="6">Synapse</location>
    </subcellularLocation>
</comment>